<sequence>MIKNILKNTLTGISLIIGFLGFSQDNESVVDSVFKLTPNSINKNNYYLTYEVNERYQFDSEKNKDLKWVKNNLEVLWVIPSMNLETTENVSWENVNWVEVNSNPDVFLCETTNNIPNGKWKYTSSNKTITGNFRNGLAEGAWDETETIQNKTRHVHQEFRNGIPNGEWYEEHNGIKWYSHVFLNGKPNGLWFDYFRNKKRETNYENGCKNGVCKTTVDGEIEQLYYYSNGIVNGDYFEYSSNTLVKKGSYDMGKPNKIWEIHKIDKTTKIRYLAYHYDFSNILQVKISEYYSNSKPKKIEIYENNVDLIIGGGSSSRIVNCNQNNGVCNKQTKTYFANGNADKIVYSGSKEYLVNKKFVSYFENGKIKCEGIFGGNLKHYDLTGKIVSQSLFSIDPFTEIREN</sequence>
<dbReference type="RefSeq" id="WP_103725911.1">
    <property type="nucleotide sequence ID" value="NZ_PQNY01000007.1"/>
</dbReference>
<evidence type="ECO:0000313" key="2">
    <source>
        <dbReference type="Proteomes" id="UP000237056"/>
    </source>
</evidence>
<dbReference type="Gene3D" id="2.20.110.10">
    <property type="entry name" value="Histone H3 K4-specific methyltransferase SET7/9 N-terminal domain"/>
    <property type="match status" value="2"/>
</dbReference>
<organism evidence="1 2">
    <name type="scientific">Flavobacterium croceum DSM 17960</name>
    <dbReference type="NCBI Taxonomy" id="1121886"/>
    <lineage>
        <taxon>Bacteria</taxon>
        <taxon>Pseudomonadati</taxon>
        <taxon>Bacteroidota</taxon>
        <taxon>Flavobacteriia</taxon>
        <taxon>Flavobacteriales</taxon>
        <taxon>Flavobacteriaceae</taxon>
        <taxon>Flavobacterium</taxon>
    </lineage>
</organism>
<dbReference type="SUPFAM" id="SSF82185">
    <property type="entry name" value="Histone H3 K4-specific methyltransferase SET7/9 N-terminal domain"/>
    <property type="match status" value="2"/>
</dbReference>
<dbReference type="Proteomes" id="UP000237056">
    <property type="component" value="Unassembled WGS sequence"/>
</dbReference>
<gene>
    <name evidence="1" type="ORF">Q361_10728</name>
</gene>
<comment type="caution">
    <text evidence="1">The sequence shown here is derived from an EMBL/GenBank/DDBJ whole genome shotgun (WGS) entry which is preliminary data.</text>
</comment>
<dbReference type="OrthoDB" id="7342920at2"/>
<proteinExistence type="predicted"/>
<evidence type="ECO:0008006" key="3">
    <source>
        <dbReference type="Google" id="ProtNLM"/>
    </source>
</evidence>
<accession>A0A2S4N831</accession>
<name>A0A2S4N831_9FLAO</name>
<evidence type="ECO:0000313" key="1">
    <source>
        <dbReference type="EMBL" id="POS01838.1"/>
    </source>
</evidence>
<protein>
    <recommendedName>
        <fullName evidence="3">Antitoxin component YwqK of YwqJK toxin-antitoxin module</fullName>
    </recommendedName>
</protein>
<dbReference type="EMBL" id="PQNY01000007">
    <property type="protein sequence ID" value="POS01838.1"/>
    <property type="molecule type" value="Genomic_DNA"/>
</dbReference>
<reference evidence="1 2" key="1">
    <citation type="submission" date="2018-01" db="EMBL/GenBank/DDBJ databases">
        <title>Genomic Encyclopedia of Type Strains, Phase I: the one thousand microbial genomes (KMG-I) project.</title>
        <authorList>
            <person name="Goeker M."/>
        </authorList>
    </citation>
    <scope>NUCLEOTIDE SEQUENCE [LARGE SCALE GENOMIC DNA]</scope>
    <source>
        <strain evidence="1 2">DSM 17960</strain>
    </source>
</reference>
<keyword evidence="2" id="KW-1185">Reference proteome</keyword>
<dbReference type="AlphaFoldDB" id="A0A2S4N831"/>